<reference evidence="1 2" key="1">
    <citation type="journal article" date="2015" name="Genome Announc.">
        <title>Closed Genome Sequence of Octadecabacter temperatus SB1, the First Mesophilic Species of the Genus Octadecabacter.</title>
        <authorList>
            <person name="Voget S."/>
            <person name="Billerbeck S."/>
            <person name="Simon M."/>
            <person name="Daniel R."/>
        </authorList>
    </citation>
    <scope>NUCLEOTIDE SEQUENCE [LARGE SCALE GENOMIC DNA]</scope>
    <source>
        <strain evidence="1 2">SB1</strain>
    </source>
</reference>
<protein>
    <submittedName>
        <fullName evidence="1">Uncharacterized protein</fullName>
    </submittedName>
</protein>
<sequence>MRLTLLVIPAFALGACTAVPQQTVSTTASPEPIAAFEVPMDPGLIRCSSLTNPNALAAATQWTIGQARAGVLAGRVAELPNEGNLAQTFTAYCAENPNNTVRAAAVHWGLAS</sequence>
<accession>A0A0K0Y426</accession>
<organism evidence="1 2">
    <name type="scientific">Octadecabacter temperatus</name>
    <dbReference type="NCBI Taxonomy" id="1458307"/>
    <lineage>
        <taxon>Bacteria</taxon>
        <taxon>Pseudomonadati</taxon>
        <taxon>Pseudomonadota</taxon>
        <taxon>Alphaproteobacteria</taxon>
        <taxon>Rhodobacterales</taxon>
        <taxon>Roseobacteraceae</taxon>
        <taxon>Octadecabacter</taxon>
    </lineage>
</organism>
<gene>
    <name evidence="1" type="ORF">OSB_11430</name>
</gene>
<keyword evidence="2" id="KW-1185">Reference proteome</keyword>
<evidence type="ECO:0000313" key="2">
    <source>
        <dbReference type="Proteomes" id="UP000067444"/>
    </source>
</evidence>
<dbReference type="RefSeq" id="WP_049834064.1">
    <property type="nucleotide sequence ID" value="NZ_CP012160.1"/>
</dbReference>
<evidence type="ECO:0000313" key="1">
    <source>
        <dbReference type="EMBL" id="AKS45699.1"/>
    </source>
</evidence>
<name>A0A0K0Y426_9RHOB</name>
<dbReference type="KEGG" id="otm:OSB_11430"/>
<dbReference type="Proteomes" id="UP000067444">
    <property type="component" value="Chromosome"/>
</dbReference>
<dbReference type="OrthoDB" id="7869254at2"/>
<proteinExistence type="predicted"/>
<dbReference type="AlphaFoldDB" id="A0A0K0Y426"/>
<dbReference type="EMBL" id="CP012160">
    <property type="protein sequence ID" value="AKS45699.1"/>
    <property type="molecule type" value="Genomic_DNA"/>
</dbReference>
<dbReference type="PROSITE" id="PS51257">
    <property type="entry name" value="PROKAR_LIPOPROTEIN"/>
    <property type="match status" value="1"/>
</dbReference>